<dbReference type="RefSeq" id="WP_115371786.1">
    <property type="nucleotide sequence ID" value="NZ_QASA01000001.1"/>
</dbReference>
<dbReference type="PROSITE" id="PS51257">
    <property type="entry name" value="PROKAR_LIPOPROTEIN"/>
    <property type="match status" value="1"/>
</dbReference>
<dbReference type="EMBL" id="QASA01000001">
    <property type="protein sequence ID" value="RDC62328.1"/>
    <property type="molecule type" value="Genomic_DNA"/>
</dbReference>
<dbReference type="AlphaFoldDB" id="A0A369QJ63"/>
<dbReference type="InterPro" id="IPR050465">
    <property type="entry name" value="UPF0194_transport"/>
</dbReference>
<comment type="subcellular location">
    <subcellularLocation>
        <location evidence="1">Cell envelope</location>
    </subcellularLocation>
</comment>
<keyword evidence="2 3" id="KW-0175">Coiled coil</keyword>
<reference evidence="4 5" key="1">
    <citation type="submission" date="2018-04" db="EMBL/GenBank/DDBJ databases">
        <title>Adhaeribacter sp. HMF7616 genome sequencing and assembly.</title>
        <authorList>
            <person name="Kang H."/>
            <person name="Kang J."/>
            <person name="Cha I."/>
            <person name="Kim H."/>
            <person name="Joh K."/>
        </authorList>
    </citation>
    <scope>NUCLEOTIDE SEQUENCE [LARGE SCALE GENOMIC DNA]</scope>
    <source>
        <strain evidence="4 5">HMF7616</strain>
    </source>
</reference>
<dbReference type="OrthoDB" id="9778236at2"/>
<dbReference type="Gene3D" id="2.40.30.170">
    <property type="match status" value="1"/>
</dbReference>
<feature type="coiled-coil region" evidence="3">
    <location>
        <begin position="133"/>
        <end position="160"/>
    </location>
</feature>
<name>A0A369QJ63_9BACT</name>
<evidence type="ECO:0000256" key="3">
    <source>
        <dbReference type="SAM" id="Coils"/>
    </source>
</evidence>
<evidence type="ECO:0000313" key="5">
    <source>
        <dbReference type="Proteomes" id="UP000253919"/>
    </source>
</evidence>
<sequence length="314" mass="34706">MKNLKILLLAASAFISCHSKNNIYDAAGTFEAEEVIISAELGGEIHSLKIQEGQVLPAGKVVGVIDAVSLQLQKEQAEESLHALKEKITDVAPQVRLLKDQLAVQQVQLTSLFREKTRTENLLKLDAATGKQLDDLNTQIEVTQRQIQVIQQQIKVQQNEVATRNRSILSEKEPMQKHIAQISNELSKAQIRNPVPGTVLTQYARSGEFTTPGKALYKIADLSTMTLRAYITGDQVARIKIGQPVTVLVDNGPEDYKKLPGTISWIASKAEFTPKTIQTKDQRANLVYAVKINVKNDGFLKIGMYGEVALNQIP</sequence>
<comment type="caution">
    <text evidence="4">The sequence shown here is derived from an EMBL/GenBank/DDBJ whole genome shotgun (WGS) entry which is preliminary data.</text>
</comment>
<evidence type="ECO:0000256" key="1">
    <source>
        <dbReference type="ARBA" id="ARBA00004196"/>
    </source>
</evidence>
<proteinExistence type="predicted"/>
<dbReference type="GO" id="GO:0030313">
    <property type="term" value="C:cell envelope"/>
    <property type="evidence" value="ECO:0007669"/>
    <property type="project" value="UniProtKB-SubCell"/>
</dbReference>
<accession>A0A369QJ63</accession>
<dbReference type="PANTHER" id="PTHR32347">
    <property type="entry name" value="EFFLUX SYSTEM COMPONENT YKNX-RELATED"/>
    <property type="match status" value="1"/>
</dbReference>
<protein>
    <submittedName>
        <fullName evidence="4">Uncharacterized protein</fullName>
    </submittedName>
</protein>
<keyword evidence="5" id="KW-1185">Reference proteome</keyword>
<dbReference type="Proteomes" id="UP000253919">
    <property type="component" value="Unassembled WGS sequence"/>
</dbReference>
<evidence type="ECO:0000256" key="2">
    <source>
        <dbReference type="ARBA" id="ARBA00023054"/>
    </source>
</evidence>
<gene>
    <name evidence="4" type="ORF">AHMF7616_00921</name>
</gene>
<organism evidence="4 5">
    <name type="scientific">Adhaeribacter pallidiroseus</name>
    <dbReference type="NCBI Taxonomy" id="2072847"/>
    <lineage>
        <taxon>Bacteria</taxon>
        <taxon>Pseudomonadati</taxon>
        <taxon>Bacteroidota</taxon>
        <taxon>Cytophagia</taxon>
        <taxon>Cytophagales</taxon>
        <taxon>Hymenobacteraceae</taxon>
        <taxon>Adhaeribacter</taxon>
    </lineage>
</organism>
<dbReference type="PANTHER" id="PTHR32347:SF23">
    <property type="entry name" value="BLL5650 PROTEIN"/>
    <property type="match status" value="1"/>
</dbReference>
<evidence type="ECO:0000313" key="4">
    <source>
        <dbReference type="EMBL" id="RDC62328.1"/>
    </source>
</evidence>
<dbReference type="Gene3D" id="1.10.287.1490">
    <property type="match status" value="1"/>
</dbReference>